<dbReference type="PROSITE" id="PS51379">
    <property type="entry name" value="4FE4S_FER_2"/>
    <property type="match status" value="2"/>
</dbReference>
<gene>
    <name evidence="6" type="ORF">JIV24_07115</name>
</gene>
<dbReference type="PANTHER" id="PTHR43687:SF1">
    <property type="entry name" value="FERREDOXIN III"/>
    <property type="match status" value="1"/>
</dbReference>
<dbReference type="RefSeq" id="WP_200464337.1">
    <property type="nucleotide sequence ID" value="NZ_JAENRR010000012.1"/>
</dbReference>
<dbReference type="InterPro" id="IPR017896">
    <property type="entry name" value="4Fe4S_Fe-S-bd"/>
</dbReference>
<evidence type="ECO:0000313" key="7">
    <source>
        <dbReference type="Proteomes" id="UP000605676"/>
    </source>
</evidence>
<keyword evidence="7" id="KW-1185">Reference proteome</keyword>
<dbReference type="InterPro" id="IPR050572">
    <property type="entry name" value="Fe-S_Ferredoxin"/>
</dbReference>
<accession>A0ABS1HIH9</accession>
<feature type="domain" description="4Fe-4S ferredoxin-type" evidence="5">
    <location>
        <begin position="126"/>
        <end position="155"/>
    </location>
</feature>
<organism evidence="6 7">
    <name type="scientific">Carboxylicivirga marina</name>
    <dbReference type="NCBI Taxonomy" id="2800988"/>
    <lineage>
        <taxon>Bacteria</taxon>
        <taxon>Pseudomonadati</taxon>
        <taxon>Bacteroidota</taxon>
        <taxon>Bacteroidia</taxon>
        <taxon>Marinilabiliales</taxon>
        <taxon>Marinilabiliaceae</taxon>
        <taxon>Carboxylicivirga</taxon>
    </lineage>
</organism>
<keyword evidence="4" id="KW-0411">Iron-sulfur</keyword>
<keyword evidence="1" id="KW-0004">4Fe-4S</keyword>
<keyword evidence="2" id="KW-0479">Metal-binding</keyword>
<evidence type="ECO:0000256" key="1">
    <source>
        <dbReference type="ARBA" id="ARBA00022485"/>
    </source>
</evidence>
<dbReference type="Gene3D" id="3.30.70.20">
    <property type="match status" value="1"/>
</dbReference>
<dbReference type="EMBL" id="JAENRR010000012">
    <property type="protein sequence ID" value="MBK3517108.1"/>
    <property type="molecule type" value="Genomic_DNA"/>
</dbReference>
<dbReference type="Proteomes" id="UP000605676">
    <property type="component" value="Unassembled WGS sequence"/>
</dbReference>
<feature type="domain" description="4Fe-4S ferredoxin-type" evidence="5">
    <location>
        <begin position="156"/>
        <end position="186"/>
    </location>
</feature>
<comment type="caution">
    <text evidence="6">The sequence shown here is derived from an EMBL/GenBank/DDBJ whole genome shotgun (WGS) entry which is preliminary data.</text>
</comment>
<evidence type="ECO:0000256" key="3">
    <source>
        <dbReference type="ARBA" id="ARBA00023004"/>
    </source>
</evidence>
<dbReference type="PANTHER" id="PTHR43687">
    <property type="entry name" value="ADENYLYLSULFATE REDUCTASE, BETA SUBUNIT"/>
    <property type="match status" value="1"/>
</dbReference>
<evidence type="ECO:0000256" key="4">
    <source>
        <dbReference type="ARBA" id="ARBA00023014"/>
    </source>
</evidence>
<dbReference type="SUPFAM" id="SSF54862">
    <property type="entry name" value="4Fe-4S ferredoxins"/>
    <property type="match status" value="1"/>
</dbReference>
<name>A0ABS1HIH9_9BACT</name>
<evidence type="ECO:0000313" key="6">
    <source>
        <dbReference type="EMBL" id="MBK3517108.1"/>
    </source>
</evidence>
<reference evidence="6 7" key="1">
    <citation type="submission" date="2021-01" db="EMBL/GenBank/DDBJ databases">
        <title>Carboxyliciviraga sp.nov., isolated from coastal sediments.</title>
        <authorList>
            <person name="Lu D."/>
            <person name="Zhang T."/>
        </authorList>
    </citation>
    <scope>NUCLEOTIDE SEQUENCE [LARGE SCALE GENOMIC DNA]</scope>
    <source>
        <strain evidence="6 7">N1Y132</strain>
    </source>
</reference>
<sequence length="232" mass="26309">MENITICACRSRSFMVASDTADIVAALRNDGHNVAIVDDLCRLVADEPEEVKQLAQGTIIACHQRVVQSHMDLLGIKPGTIIEARKKDTKEVLASFNISDNSTEHRPEDILKEIEALPVYDSKDAWYPVIDKSKCTECAKCFDFCLFGVYTVENKKVKVTQPNNCKNNCPACARMCPGKAIVFPKYDKSPINGGTEIEEVFTEDDMEEMYQKRLQYRLQQNRSRFSMLKKDK</sequence>
<keyword evidence="3" id="KW-0408">Iron</keyword>
<evidence type="ECO:0000259" key="5">
    <source>
        <dbReference type="PROSITE" id="PS51379"/>
    </source>
</evidence>
<protein>
    <recommendedName>
        <fullName evidence="5">4Fe-4S ferredoxin-type domain-containing protein</fullName>
    </recommendedName>
</protein>
<proteinExistence type="predicted"/>
<evidence type="ECO:0000256" key="2">
    <source>
        <dbReference type="ARBA" id="ARBA00022723"/>
    </source>
</evidence>